<keyword evidence="3" id="KW-1185">Reference proteome</keyword>
<reference evidence="2 3" key="1">
    <citation type="submission" date="2016-10" db="EMBL/GenBank/DDBJ databases">
        <authorList>
            <person name="de Groot N.N."/>
        </authorList>
    </citation>
    <scope>NUCLEOTIDE SEQUENCE [LARGE SCALE GENOMIC DNA]</scope>
    <source>
        <strain evidence="2 3">IBRC-M10015</strain>
    </source>
</reference>
<evidence type="ECO:0000256" key="1">
    <source>
        <dbReference type="SAM" id="MobiDB-lite"/>
    </source>
</evidence>
<organism evidence="2 3">
    <name type="scientific">Halovenus aranensis</name>
    <dbReference type="NCBI Taxonomy" id="890420"/>
    <lineage>
        <taxon>Archaea</taxon>
        <taxon>Methanobacteriati</taxon>
        <taxon>Methanobacteriota</taxon>
        <taxon>Stenosarchaea group</taxon>
        <taxon>Halobacteria</taxon>
        <taxon>Halobacteriales</taxon>
        <taxon>Haloarculaceae</taxon>
        <taxon>Halovenus</taxon>
    </lineage>
</organism>
<dbReference type="OrthoDB" id="204433at2157"/>
<evidence type="ECO:0000313" key="3">
    <source>
        <dbReference type="Proteomes" id="UP000198856"/>
    </source>
</evidence>
<protein>
    <submittedName>
        <fullName evidence="2">Uncharacterized protein</fullName>
    </submittedName>
</protein>
<proteinExistence type="predicted"/>
<sequence>MDAFNESGADTEEAPDEECRVTMHRSSPDRTVFTEEDNTEGWIATDLTVPLER</sequence>
<name>A0A1G8S0E4_9EURY</name>
<dbReference type="AlphaFoldDB" id="A0A1G8S0E4"/>
<dbReference type="STRING" id="890420.SAMN05216226_101218"/>
<gene>
    <name evidence="2" type="ORF">SAMN05216226_101218</name>
</gene>
<dbReference type="RefSeq" id="WP_176765194.1">
    <property type="nucleotide sequence ID" value="NZ_FNFC01000001.1"/>
</dbReference>
<dbReference type="Proteomes" id="UP000198856">
    <property type="component" value="Unassembled WGS sequence"/>
</dbReference>
<feature type="region of interest" description="Disordered" evidence="1">
    <location>
        <begin position="1"/>
        <end position="39"/>
    </location>
</feature>
<dbReference type="EMBL" id="FNFC01000001">
    <property type="protein sequence ID" value="SDJ22632.1"/>
    <property type="molecule type" value="Genomic_DNA"/>
</dbReference>
<accession>A0A1G8S0E4</accession>
<evidence type="ECO:0000313" key="2">
    <source>
        <dbReference type="EMBL" id="SDJ22632.1"/>
    </source>
</evidence>